<dbReference type="InterPro" id="IPR037221">
    <property type="entry name" value="H-type_lectin_dom_sf"/>
</dbReference>
<gene>
    <name evidence="2" type="ORF">E4O92_02860</name>
</gene>
<dbReference type="AlphaFoldDB" id="A0A4Y9T450"/>
<dbReference type="Gene3D" id="2.60.40.2080">
    <property type="match status" value="1"/>
</dbReference>
<evidence type="ECO:0000259" key="1">
    <source>
        <dbReference type="Pfam" id="PF09458"/>
    </source>
</evidence>
<dbReference type="RefSeq" id="WP_135188243.1">
    <property type="nucleotide sequence ID" value="NZ_SPUM01000019.1"/>
</dbReference>
<sequence length="116" mass="12297">MTTATSIDTNKLSEEVRQQVVQQQQFASFDTPMGLKVVTGRVGPGHTGIQFNPPFQAPPFVMMSICAFDIDRGANARLTCGPLANTITSNGFTAVLGTWADTGLYSASASWIAIGV</sequence>
<comment type="caution">
    <text evidence="2">The sequence shown here is derived from an EMBL/GenBank/DDBJ whole genome shotgun (WGS) entry which is preliminary data.</text>
</comment>
<evidence type="ECO:0000313" key="2">
    <source>
        <dbReference type="EMBL" id="TFW34917.1"/>
    </source>
</evidence>
<feature type="domain" description="H-type lectin" evidence="1">
    <location>
        <begin position="49"/>
        <end position="114"/>
    </location>
</feature>
<keyword evidence="3" id="KW-1185">Reference proteome</keyword>
<accession>A0A4Y9T450</accession>
<evidence type="ECO:0000313" key="3">
    <source>
        <dbReference type="Proteomes" id="UP000297258"/>
    </source>
</evidence>
<dbReference type="InterPro" id="IPR019019">
    <property type="entry name" value="H-type_lectin_domain"/>
</dbReference>
<dbReference type="SUPFAM" id="SSF141086">
    <property type="entry name" value="Agglutinin HPA-like"/>
    <property type="match status" value="1"/>
</dbReference>
<organism evidence="2 3">
    <name type="scientific">Massilia horti</name>
    <dbReference type="NCBI Taxonomy" id="2562153"/>
    <lineage>
        <taxon>Bacteria</taxon>
        <taxon>Pseudomonadati</taxon>
        <taxon>Pseudomonadota</taxon>
        <taxon>Betaproteobacteria</taxon>
        <taxon>Burkholderiales</taxon>
        <taxon>Oxalobacteraceae</taxon>
        <taxon>Telluria group</taxon>
        <taxon>Massilia</taxon>
    </lineage>
</organism>
<proteinExistence type="predicted"/>
<dbReference type="Proteomes" id="UP000297258">
    <property type="component" value="Unassembled WGS sequence"/>
</dbReference>
<reference evidence="2 3" key="1">
    <citation type="submission" date="2019-03" db="EMBL/GenBank/DDBJ databases">
        <title>Draft genome of Massilia hortus sp. nov., a novel bacterial species of the Oxalobacteraceae family.</title>
        <authorList>
            <person name="Peta V."/>
            <person name="Raths R."/>
            <person name="Bucking H."/>
        </authorList>
    </citation>
    <scope>NUCLEOTIDE SEQUENCE [LARGE SCALE GENOMIC DNA]</scope>
    <source>
        <strain evidence="2 3">ONC3</strain>
    </source>
</reference>
<protein>
    <recommendedName>
        <fullName evidence="1">H-type lectin domain-containing protein</fullName>
    </recommendedName>
</protein>
<dbReference type="OrthoDB" id="7658568at2"/>
<dbReference type="EMBL" id="SPUM01000019">
    <property type="protein sequence ID" value="TFW34917.1"/>
    <property type="molecule type" value="Genomic_DNA"/>
</dbReference>
<dbReference type="GO" id="GO:0007155">
    <property type="term" value="P:cell adhesion"/>
    <property type="evidence" value="ECO:0007669"/>
    <property type="project" value="InterPro"/>
</dbReference>
<dbReference type="GO" id="GO:0030246">
    <property type="term" value="F:carbohydrate binding"/>
    <property type="evidence" value="ECO:0007669"/>
    <property type="project" value="InterPro"/>
</dbReference>
<dbReference type="Pfam" id="PF09458">
    <property type="entry name" value="H_lectin"/>
    <property type="match status" value="1"/>
</dbReference>
<name>A0A4Y9T450_9BURK</name>